<dbReference type="CDD" id="cd00207">
    <property type="entry name" value="fer2"/>
    <property type="match status" value="1"/>
</dbReference>
<keyword evidence="5 8" id="KW-0249">Electron transport</keyword>
<dbReference type="PANTHER" id="PTHR43112:SF3">
    <property type="entry name" value="FERREDOXIN-2, CHLOROPLASTIC"/>
    <property type="match status" value="1"/>
</dbReference>
<dbReference type="GO" id="GO:0009507">
    <property type="term" value="C:chloroplast"/>
    <property type="evidence" value="ECO:0007669"/>
    <property type="project" value="UniProtKB-SubCell"/>
</dbReference>
<evidence type="ECO:0000256" key="2">
    <source>
        <dbReference type="ARBA" id="ARBA00022448"/>
    </source>
</evidence>
<evidence type="ECO:0000256" key="7">
    <source>
        <dbReference type="ARBA" id="ARBA00023014"/>
    </source>
</evidence>
<keyword evidence="8" id="KW-0150">Chloroplast</keyword>
<dbReference type="NCBIfam" id="TIGR02008">
    <property type="entry name" value="fdx_plant"/>
    <property type="match status" value="1"/>
</dbReference>
<keyword evidence="7 8" id="KW-0411">Iron-sulfur</keyword>
<keyword evidence="8" id="KW-0934">Plastid</keyword>
<dbReference type="GO" id="GO:0022900">
    <property type="term" value="P:electron transport chain"/>
    <property type="evidence" value="ECO:0007669"/>
    <property type="project" value="InterPro"/>
</dbReference>
<dbReference type="SUPFAM" id="SSF54292">
    <property type="entry name" value="2Fe-2S ferredoxin-like"/>
    <property type="match status" value="1"/>
</dbReference>
<dbReference type="InterPro" id="IPR012675">
    <property type="entry name" value="Beta-grasp_dom_sf"/>
</dbReference>
<evidence type="ECO:0000313" key="10">
    <source>
        <dbReference type="EMBL" id="KAI5070750.1"/>
    </source>
</evidence>
<dbReference type="InterPro" id="IPR001041">
    <property type="entry name" value="2Fe-2S_ferredoxin-type"/>
</dbReference>
<sequence>PKQGAMACLPFAQLCGKPICENSVSNFVTLPTRVSPPWLTGTSSSRGTSLSLSLQRSVVAMASYKVKLLMPDGIEQSFDAPDDDYILDTAEEKGVDLPSSCRSGACCACCAKLLEGEVDQSDGSFLSDAQIKAGYVLTCVAYPLTDVVLKTHLEGEVK</sequence>
<keyword evidence="11" id="KW-1185">Reference proteome</keyword>
<evidence type="ECO:0000256" key="8">
    <source>
        <dbReference type="RuleBase" id="RU364001"/>
    </source>
</evidence>
<dbReference type="InterPro" id="IPR010241">
    <property type="entry name" value="Fd_pln"/>
</dbReference>
<feature type="domain" description="2Fe-2S ferredoxin-type" evidence="9">
    <location>
        <begin position="64"/>
        <end position="155"/>
    </location>
</feature>
<organism evidence="10 11">
    <name type="scientific">Adiantum capillus-veneris</name>
    <name type="common">Maidenhair fern</name>
    <dbReference type="NCBI Taxonomy" id="13818"/>
    <lineage>
        <taxon>Eukaryota</taxon>
        <taxon>Viridiplantae</taxon>
        <taxon>Streptophyta</taxon>
        <taxon>Embryophyta</taxon>
        <taxon>Tracheophyta</taxon>
        <taxon>Polypodiopsida</taxon>
        <taxon>Polypodiidae</taxon>
        <taxon>Polypodiales</taxon>
        <taxon>Pteridineae</taxon>
        <taxon>Pteridaceae</taxon>
        <taxon>Vittarioideae</taxon>
        <taxon>Adiantum</taxon>
    </lineage>
</organism>
<reference evidence="10" key="1">
    <citation type="submission" date="2021-01" db="EMBL/GenBank/DDBJ databases">
        <title>Adiantum capillus-veneris genome.</title>
        <authorList>
            <person name="Fang Y."/>
            <person name="Liao Q."/>
        </authorList>
    </citation>
    <scope>NUCLEOTIDE SEQUENCE</scope>
    <source>
        <strain evidence="10">H3</strain>
        <tissue evidence="10">Leaf</tissue>
    </source>
</reference>
<evidence type="ECO:0000256" key="3">
    <source>
        <dbReference type="ARBA" id="ARBA00022714"/>
    </source>
</evidence>
<evidence type="ECO:0000259" key="9">
    <source>
        <dbReference type="PROSITE" id="PS51085"/>
    </source>
</evidence>
<dbReference type="GO" id="GO:0051537">
    <property type="term" value="F:2 iron, 2 sulfur cluster binding"/>
    <property type="evidence" value="ECO:0007669"/>
    <property type="project" value="UniProtKB-KW"/>
</dbReference>
<dbReference type="PROSITE" id="PS51085">
    <property type="entry name" value="2FE2S_FER_2"/>
    <property type="match status" value="1"/>
</dbReference>
<feature type="non-terminal residue" evidence="10">
    <location>
        <position position="1"/>
    </location>
</feature>
<comment type="similarity">
    <text evidence="1 8">Belongs to the 2Fe2S plant-type ferredoxin family.</text>
</comment>
<dbReference type="EMBL" id="JABFUD020000014">
    <property type="protein sequence ID" value="KAI5070750.1"/>
    <property type="molecule type" value="Genomic_DNA"/>
</dbReference>
<name>A0A9D4ZEV7_ADICA</name>
<comment type="caution">
    <text evidence="10">The sequence shown here is derived from an EMBL/GenBank/DDBJ whole genome shotgun (WGS) entry which is preliminary data.</text>
</comment>
<keyword evidence="2 8" id="KW-0813">Transport</keyword>
<comment type="subcellular location">
    <subcellularLocation>
        <location evidence="8">Plastid</location>
        <location evidence="8">Chloroplast</location>
    </subcellularLocation>
</comment>
<evidence type="ECO:0000256" key="1">
    <source>
        <dbReference type="ARBA" id="ARBA00007874"/>
    </source>
</evidence>
<protein>
    <recommendedName>
        <fullName evidence="8">Ferredoxin</fullName>
    </recommendedName>
</protein>
<dbReference type="OrthoDB" id="1885901at2759"/>
<dbReference type="AlphaFoldDB" id="A0A9D4ZEV7"/>
<dbReference type="GO" id="GO:0009055">
    <property type="term" value="F:electron transfer activity"/>
    <property type="evidence" value="ECO:0007669"/>
    <property type="project" value="InterPro"/>
</dbReference>
<keyword evidence="4 8" id="KW-0479">Metal-binding</keyword>
<dbReference type="PANTHER" id="PTHR43112">
    <property type="entry name" value="FERREDOXIN"/>
    <property type="match status" value="1"/>
</dbReference>
<accession>A0A9D4ZEV7</accession>
<keyword evidence="6 8" id="KW-0408">Iron</keyword>
<keyword evidence="3 8" id="KW-0001">2Fe-2S</keyword>
<gene>
    <name evidence="10" type="ORF">GOP47_0015093</name>
</gene>
<evidence type="ECO:0000313" key="11">
    <source>
        <dbReference type="Proteomes" id="UP000886520"/>
    </source>
</evidence>
<evidence type="ECO:0000256" key="4">
    <source>
        <dbReference type="ARBA" id="ARBA00022723"/>
    </source>
</evidence>
<evidence type="ECO:0000256" key="6">
    <source>
        <dbReference type="ARBA" id="ARBA00023004"/>
    </source>
</evidence>
<dbReference type="InterPro" id="IPR036010">
    <property type="entry name" value="2Fe-2S_ferredoxin-like_sf"/>
</dbReference>
<evidence type="ECO:0000256" key="5">
    <source>
        <dbReference type="ARBA" id="ARBA00022982"/>
    </source>
</evidence>
<comment type="cofactor">
    <cofactor evidence="8">
        <name>[2Fe-2S] cluster</name>
        <dbReference type="ChEBI" id="CHEBI:190135"/>
    </cofactor>
    <text evidence="8">Binds 1 [2Fe-2S] cluster.</text>
</comment>
<dbReference type="Gene3D" id="3.10.20.30">
    <property type="match status" value="1"/>
</dbReference>
<proteinExistence type="inferred from homology"/>
<comment type="function">
    <text evidence="8">Ferredoxins are iron-sulfur proteins that transfer electrons in a wide variety of metabolic reactions.</text>
</comment>
<dbReference type="GO" id="GO:0046872">
    <property type="term" value="F:metal ion binding"/>
    <property type="evidence" value="ECO:0007669"/>
    <property type="project" value="UniProtKB-KW"/>
</dbReference>
<dbReference type="Pfam" id="PF00111">
    <property type="entry name" value="Fer2"/>
    <property type="match status" value="1"/>
</dbReference>
<dbReference type="Proteomes" id="UP000886520">
    <property type="component" value="Chromosome 14"/>
</dbReference>